<comment type="caution">
    <text evidence="1">The sequence shown here is derived from an EMBL/GenBank/DDBJ whole genome shotgun (WGS) entry which is preliminary data.</text>
</comment>
<dbReference type="EMBL" id="CM056809">
    <property type="protein sequence ID" value="KAJ8651166.1"/>
    <property type="molecule type" value="Genomic_DNA"/>
</dbReference>
<reference evidence="1 2" key="1">
    <citation type="journal article" date="2022" name="Hortic Res">
        <title>A haplotype resolved chromosomal level avocado genome allows analysis of novel avocado genes.</title>
        <authorList>
            <person name="Nath O."/>
            <person name="Fletcher S.J."/>
            <person name="Hayward A."/>
            <person name="Shaw L.M."/>
            <person name="Masouleh A.K."/>
            <person name="Furtado A."/>
            <person name="Henry R.J."/>
            <person name="Mitter N."/>
        </authorList>
    </citation>
    <scope>NUCLEOTIDE SEQUENCE [LARGE SCALE GENOMIC DNA]</scope>
    <source>
        <strain evidence="2">cv. Hass</strain>
    </source>
</reference>
<organism evidence="1 2">
    <name type="scientific">Persea americana</name>
    <name type="common">Avocado</name>
    <dbReference type="NCBI Taxonomy" id="3435"/>
    <lineage>
        <taxon>Eukaryota</taxon>
        <taxon>Viridiplantae</taxon>
        <taxon>Streptophyta</taxon>
        <taxon>Embryophyta</taxon>
        <taxon>Tracheophyta</taxon>
        <taxon>Spermatophyta</taxon>
        <taxon>Magnoliopsida</taxon>
        <taxon>Magnoliidae</taxon>
        <taxon>Laurales</taxon>
        <taxon>Lauraceae</taxon>
        <taxon>Persea</taxon>
    </lineage>
</organism>
<accession>A0ACC2MZR3</accession>
<dbReference type="Proteomes" id="UP001234297">
    <property type="component" value="Chromosome 1"/>
</dbReference>
<sequence length="81" mass="8535">MNIPLPANLPYLIQWLDDPDVIIDGNDGDESGVGAEGVVEEVEDAVRADREVGDVEALLLQVAAVVEDALVMTSASSLGSW</sequence>
<evidence type="ECO:0000313" key="1">
    <source>
        <dbReference type="EMBL" id="KAJ8651166.1"/>
    </source>
</evidence>
<gene>
    <name evidence="1" type="ORF">MRB53_004189</name>
</gene>
<proteinExistence type="predicted"/>
<protein>
    <submittedName>
        <fullName evidence="1">Uncharacterized protein</fullName>
    </submittedName>
</protein>
<keyword evidence="2" id="KW-1185">Reference proteome</keyword>
<name>A0ACC2MZR3_PERAE</name>
<evidence type="ECO:0000313" key="2">
    <source>
        <dbReference type="Proteomes" id="UP001234297"/>
    </source>
</evidence>